<dbReference type="KEGG" id="mmaz:MmTuc01_0312"/>
<dbReference type="EMBL" id="CP004144">
    <property type="protein sequence ID" value="AGF95761.1"/>
    <property type="molecule type" value="Genomic_DNA"/>
</dbReference>
<protein>
    <submittedName>
        <fullName evidence="1">Uncharacterized protein</fullName>
    </submittedName>
</protein>
<sequence>MFEQVMVKPGSNPDKIKILSTGLFPEERFNLLFKPGIDFLNHIP</sequence>
<dbReference type="Proteomes" id="UP000011718">
    <property type="component" value="Chromosome"/>
</dbReference>
<reference evidence="1 2" key="1">
    <citation type="journal article" date="2013" name="Genome Announc.">
        <title>Complete Genome of a Methanosarcina mazei Strain Isolated from Sediment Samples from an Amazonian Flooded Area.</title>
        <authorList>
            <person name="Assis das Gracas D."/>
            <person name="Thiago Juca Ramos R."/>
            <person name="Vieira Araujo A.C."/>
            <person name="Zahlouth R."/>
            <person name="Ribeiro Carneiro A."/>
            <person name="Souza Lopes T."/>
            <person name="Azevedo Barauna R."/>
            <person name="Azevedo V."/>
            <person name="Cruz Schneider M.P."/>
            <person name="Pellizari V.H."/>
            <person name="Silva A."/>
        </authorList>
    </citation>
    <scope>NUCLEOTIDE SEQUENCE [LARGE SCALE GENOMIC DNA]</scope>
    <source>
        <strain evidence="1 2">Tuc01</strain>
    </source>
</reference>
<proteinExistence type="predicted"/>
<evidence type="ECO:0000313" key="1">
    <source>
        <dbReference type="EMBL" id="AGF95761.1"/>
    </source>
</evidence>
<accession>M1PUA4</accession>
<name>M1PUA4_METMZ</name>
<organism evidence="1 2">
    <name type="scientific">Methanosarcina mazei Tuc01</name>
    <dbReference type="NCBI Taxonomy" id="1236903"/>
    <lineage>
        <taxon>Archaea</taxon>
        <taxon>Methanobacteriati</taxon>
        <taxon>Methanobacteriota</taxon>
        <taxon>Stenosarchaea group</taxon>
        <taxon>Methanomicrobia</taxon>
        <taxon>Methanosarcinales</taxon>
        <taxon>Methanosarcinaceae</taxon>
        <taxon>Methanosarcina</taxon>
    </lineage>
</organism>
<dbReference type="AlphaFoldDB" id="M1PUA4"/>
<gene>
    <name evidence="1" type="ORF">MmTuc01_0312</name>
</gene>
<evidence type="ECO:0000313" key="2">
    <source>
        <dbReference type="Proteomes" id="UP000011718"/>
    </source>
</evidence>
<dbReference type="HOGENOM" id="CLU_3210755_0_0_2"/>
<dbReference type="BioCyc" id="MMAZ1236903:G139K-309-MONOMER"/>